<evidence type="ECO:0000256" key="2">
    <source>
        <dbReference type="ARBA" id="ARBA00022448"/>
    </source>
</evidence>
<evidence type="ECO:0000313" key="8">
    <source>
        <dbReference type="EMBL" id="QFR25160.1"/>
    </source>
</evidence>
<gene>
    <name evidence="8" type="ORF">D1010_04015</name>
</gene>
<dbReference type="GO" id="GO:0055085">
    <property type="term" value="P:transmembrane transport"/>
    <property type="evidence" value="ECO:0007669"/>
    <property type="project" value="InterPro"/>
</dbReference>
<dbReference type="InterPro" id="IPR000515">
    <property type="entry name" value="MetI-like"/>
</dbReference>
<dbReference type="PANTHER" id="PTHR43227:SF11">
    <property type="entry name" value="BLL4140 PROTEIN"/>
    <property type="match status" value="1"/>
</dbReference>
<accession>A0A5P8Q7I0</accession>
<dbReference type="AlphaFoldDB" id="A0A5P8Q7I0"/>
<dbReference type="SUPFAM" id="SSF161098">
    <property type="entry name" value="MetI-like"/>
    <property type="match status" value="1"/>
</dbReference>
<protein>
    <submittedName>
        <fullName evidence="8">ABC transporter permease subunit</fullName>
    </submittedName>
</protein>
<organism evidence="8 9">
    <name type="scientific">Schleiferilactobacillus harbinensis</name>
    <dbReference type="NCBI Taxonomy" id="304207"/>
    <lineage>
        <taxon>Bacteria</taxon>
        <taxon>Bacillati</taxon>
        <taxon>Bacillota</taxon>
        <taxon>Bacilli</taxon>
        <taxon>Lactobacillales</taxon>
        <taxon>Lactobacillaceae</taxon>
        <taxon>Schleiferilactobacillus</taxon>
    </lineage>
</organism>
<dbReference type="Proteomes" id="UP000326779">
    <property type="component" value="Chromosome"/>
</dbReference>
<feature type="transmembrane region" description="Helical" evidence="7">
    <location>
        <begin position="156"/>
        <end position="175"/>
    </location>
</feature>
<dbReference type="InterPro" id="IPR050809">
    <property type="entry name" value="UgpAE/MalFG_permease"/>
</dbReference>
<feature type="transmembrane region" description="Helical" evidence="7">
    <location>
        <begin position="94"/>
        <end position="117"/>
    </location>
</feature>
<comment type="similarity">
    <text evidence="7">Belongs to the binding-protein-dependent transport system permease family.</text>
</comment>
<keyword evidence="2 7" id="KW-0813">Transport</keyword>
<dbReference type="Pfam" id="PF00528">
    <property type="entry name" value="BPD_transp_1"/>
    <property type="match status" value="1"/>
</dbReference>
<feature type="transmembrane region" description="Helical" evidence="7">
    <location>
        <begin position="123"/>
        <end position="144"/>
    </location>
</feature>
<evidence type="ECO:0000256" key="7">
    <source>
        <dbReference type="RuleBase" id="RU363032"/>
    </source>
</evidence>
<evidence type="ECO:0000256" key="5">
    <source>
        <dbReference type="ARBA" id="ARBA00022989"/>
    </source>
</evidence>
<evidence type="ECO:0000256" key="6">
    <source>
        <dbReference type="ARBA" id="ARBA00023136"/>
    </source>
</evidence>
<keyword evidence="6 7" id="KW-0472">Membrane</keyword>
<sequence>MMLPGMLFLLVFSFVPMLGIVMAFQNYIPAKGILGSTWVGLANFKYMLEIPDSLQILMNTVIIASWKIVLGTIVPVVFALLLNEIRIKWAKRTIQTIVYLPNFLSWVVLAAVVVNLFDYHGPVNTFLATFGVKPILFMGSNHWFRQIIIGSDVWKGFGYGSIIYLAALTGIDPGLYEAAEIDGASRWQQLLHVTLPGMLPIIMMMTALNLTNILNAGFDQIFNLYNPIVYETGDIIDTYVYRVGLLGQQYSLGTAIGLLKSVVGATLMISANQASKKFANMQIF</sequence>
<evidence type="ECO:0000256" key="1">
    <source>
        <dbReference type="ARBA" id="ARBA00004651"/>
    </source>
</evidence>
<evidence type="ECO:0000256" key="4">
    <source>
        <dbReference type="ARBA" id="ARBA00022692"/>
    </source>
</evidence>
<dbReference type="Gene3D" id="1.10.3720.10">
    <property type="entry name" value="MetI-like"/>
    <property type="match status" value="1"/>
</dbReference>
<dbReference type="EMBL" id="CP045143">
    <property type="protein sequence ID" value="QFR25160.1"/>
    <property type="molecule type" value="Genomic_DNA"/>
</dbReference>
<dbReference type="InterPro" id="IPR035906">
    <property type="entry name" value="MetI-like_sf"/>
</dbReference>
<evidence type="ECO:0000256" key="3">
    <source>
        <dbReference type="ARBA" id="ARBA00022475"/>
    </source>
</evidence>
<dbReference type="CDD" id="cd06261">
    <property type="entry name" value="TM_PBP2"/>
    <property type="match status" value="1"/>
</dbReference>
<feature type="transmembrane region" description="Helical" evidence="7">
    <location>
        <begin position="195"/>
        <end position="214"/>
    </location>
</feature>
<dbReference type="PROSITE" id="PS50928">
    <property type="entry name" value="ABC_TM1"/>
    <property type="match status" value="1"/>
</dbReference>
<evidence type="ECO:0000313" key="9">
    <source>
        <dbReference type="Proteomes" id="UP000326779"/>
    </source>
</evidence>
<name>A0A5P8Q7I0_9LACO</name>
<keyword evidence="5 7" id="KW-1133">Transmembrane helix</keyword>
<reference evidence="8 9" key="1">
    <citation type="submission" date="2019-10" db="EMBL/GenBank/DDBJ databases">
        <title>The completed genome of Lactobacillus harbinensis M1.</title>
        <authorList>
            <person name="Zheng Y."/>
        </authorList>
    </citation>
    <scope>NUCLEOTIDE SEQUENCE [LARGE SCALE GENOMIC DNA]</scope>
    <source>
        <strain evidence="8 9">M1</strain>
    </source>
</reference>
<dbReference type="GO" id="GO:0005886">
    <property type="term" value="C:plasma membrane"/>
    <property type="evidence" value="ECO:0007669"/>
    <property type="project" value="UniProtKB-SubCell"/>
</dbReference>
<feature type="transmembrane region" description="Helical" evidence="7">
    <location>
        <begin position="56"/>
        <end position="82"/>
    </location>
</feature>
<keyword evidence="4 7" id="KW-0812">Transmembrane</keyword>
<comment type="subcellular location">
    <subcellularLocation>
        <location evidence="1 7">Cell membrane</location>
        <topology evidence="1 7">Multi-pass membrane protein</topology>
    </subcellularLocation>
</comment>
<keyword evidence="3" id="KW-1003">Cell membrane</keyword>
<dbReference type="KEGG" id="lhb:D1010_04015"/>
<dbReference type="PANTHER" id="PTHR43227">
    <property type="entry name" value="BLL4140 PROTEIN"/>
    <property type="match status" value="1"/>
</dbReference>
<proteinExistence type="inferred from homology"/>